<feature type="domain" description="CBS" evidence="6">
    <location>
        <begin position="18"/>
        <end position="77"/>
    </location>
</feature>
<keyword evidence="2" id="KW-0406">Ion transport</keyword>
<dbReference type="Pfam" id="PF00571">
    <property type="entry name" value="CBS"/>
    <property type="match status" value="1"/>
</dbReference>
<evidence type="ECO:0000313" key="8">
    <source>
        <dbReference type="EMBL" id="CAE0036738.1"/>
    </source>
</evidence>
<dbReference type="SUPFAM" id="SSF54631">
    <property type="entry name" value="CBS-domain pair"/>
    <property type="match status" value="1"/>
</dbReference>
<dbReference type="InterPro" id="IPR050970">
    <property type="entry name" value="Cl_channel_volt-gated"/>
</dbReference>
<sequence>MPNIRGDVFLSQRVSEVMVKDVVTVKERSSPEEIGTLLMEYPTFSSFPVVSERRSILGVIRASQLRLLISESPATPEKLNPGAEGLPEGSYIQDESLRSQKTAPKPVGVERKSSEKKSREILIVPELSPLEVGDNMTVGQLHNMFVMLMPTHAFVVSRGELVGLVRRGDIIQNVGDIGS</sequence>
<dbReference type="AlphaFoldDB" id="A0A7S2ZEJ9"/>
<evidence type="ECO:0000256" key="5">
    <source>
        <dbReference type="SAM" id="MobiDB-lite"/>
    </source>
</evidence>
<dbReference type="PANTHER" id="PTHR45720">
    <property type="entry name" value="CHLORIDE CHANNEL PROTEIN 2"/>
    <property type="match status" value="1"/>
</dbReference>
<dbReference type="InterPro" id="IPR046342">
    <property type="entry name" value="CBS_dom_sf"/>
</dbReference>
<proteinExistence type="predicted"/>
<gene>
    <name evidence="7" type="ORF">RMAR00112_LOCUS4681</name>
    <name evidence="8" type="ORF">RMAR00112_LOCUS4688</name>
</gene>
<evidence type="ECO:0000256" key="2">
    <source>
        <dbReference type="ARBA" id="ARBA00023065"/>
    </source>
</evidence>
<keyword evidence="4" id="KW-0129">CBS domain</keyword>
<dbReference type="PANTHER" id="PTHR45720:SF10">
    <property type="entry name" value="CHLORIDE CHANNEL PROTEIN 2"/>
    <property type="match status" value="1"/>
</dbReference>
<protein>
    <recommendedName>
        <fullName evidence="6">CBS domain-containing protein</fullName>
    </recommendedName>
</protein>
<dbReference type="InterPro" id="IPR000644">
    <property type="entry name" value="CBS_dom"/>
</dbReference>
<name>A0A7S2ZEJ9_9RHOD</name>
<feature type="region of interest" description="Disordered" evidence="5">
    <location>
        <begin position="74"/>
        <end position="113"/>
    </location>
</feature>
<organism evidence="7">
    <name type="scientific">Rhodosorus marinus</name>
    <dbReference type="NCBI Taxonomy" id="101924"/>
    <lineage>
        <taxon>Eukaryota</taxon>
        <taxon>Rhodophyta</taxon>
        <taxon>Stylonematophyceae</taxon>
        <taxon>Stylonematales</taxon>
        <taxon>Stylonemataceae</taxon>
        <taxon>Rhodosorus</taxon>
    </lineage>
</organism>
<keyword evidence="3" id="KW-0868">Chloride</keyword>
<evidence type="ECO:0000256" key="3">
    <source>
        <dbReference type="ARBA" id="ARBA00023214"/>
    </source>
</evidence>
<evidence type="ECO:0000313" key="7">
    <source>
        <dbReference type="EMBL" id="CAE0036731.1"/>
    </source>
</evidence>
<accession>A0A7S2ZEJ9</accession>
<evidence type="ECO:0000259" key="6">
    <source>
        <dbReference type="PROSITE" id="PS51371"/>
    </source>
</evidence>
<dbReference type="EMBL" id="HBHW01006231">
    <property type="protein sequence ID" value="CAE0036738.1"/>
    <property type="molecule type" value="Transcribed_RNA"/>
</dbReference>
<evidence type="ECO:0000256" key="1">
    <source>
        <dbReference type="ARBA" id="ARBA00022448"/>
    </source>
</evidence>
<dbReference type="GO" id="GO:0005886">
    <property type="term" value="C:plasma membrane"/>
    <property type="evidence" value="ECO:0007669"/>
    <property type="project" value="TreeGrafter"/>
</dbReference>
<dbReference type="EMBL" id="HBHW01006223">
    <property type="protein sequence ID" value="CAE0036731.1"/>
    <property type="molecule type" value="Transcribed_RNA"/>
</dbReference>
<dbReference type="GO" id="GO:0005247">
    <property type="term" value="F:voltage-gated chloride channel activity"/>
    <property type="evidence" value="ECO:0007669"/>
    <property type="project" value="TreeGrafter"/>
</dbReference>
<keyword evidence="1" id="KW-0813">Transport</keyword>
<dbReference type="SMART" id="SM00116">
    <property type="entry name" value="CBS"/>
    <property type="match status" value="2"/>
</dbReference>
<dbReference type="Gene3D" id="3.10.580.10">
    <property type="entry name" value="CBS-domain"/>
    <property type="match status" value="2"/>
</dbReference>
<dbReference type="PROSITE" id="PS51371">
    <property type="entry name" value="CBS"/>
    <property type="match status" value="1"/>
</dbReference>
<reference evidence="7" key="1">
    <citation type="submission" date="2021-01" db="EMBL/GenBank/DDBJ databases">
        <authorList>
            <person name="Corre E."/>
            <person name="Pelletier E."/>
            <person name="Niang G."/>
            <person name="Scheremetjew M."/>
            <person name="Finn R."/>
            <person name="Kale V."/>
            <person name="Holt S."/>
            <person name="Cochrane G."/>
            <person name="Meng A."/>
            <person name="Brown T."/>
            <person name="Cohen L."/>
        </authorList>
    </citation>
    <scope>NUCLEOTIDE SEQUENCE</scope>
    <source>
        <strain evidence="7">CCMP 769</strain>
    </source>
</reference>
<evidence type="ECO:0000256" key="4">
    <source>
        <dbReference type="PROSITE-ProRule" id="PRU00703"/>
    </source>
</evidence>